<dbReference type="Gene3D" id="3.30.830.10">
    <property type="entry name" value="Metalloenzyme, LuxS/M16 peptidase-like"/>
    <property type="match status" value="1"/>
</dbReference>
<gene>
    <name evidence="3" type="ORF">HPLM_LOCUS15553</name>
</gene>
<reference evidence="5" key="1">
    <citation type="submission" date="2017-02" db="UniProtKB">
        <authorList>
            <consortium name="WormBaseParasite"/>
        </authorList>
    </citation>
    <scope>IDENTIFICATION</scope>
</reference>
<dbReference type="WBParaSite" id="HPLM_0001556101-mRNA-1">
    <property type="protein sequence ID" value="HPLM_0001556101-mRNA-1"/>
    <property type="gene ID" value="HPLM_0001556101"/>
</dbReference>
<keyword evidence="1" id="KW-0479">Metal-binding</keyword>
<dbReference type="GO" id="GO:0046872">
    <property type="term" value="F:metal ion binding"/>
    <property type="evidence" value="ECO:0007669"/>
    <property type="project" value="UniProtKB-KW"/>
</dbReference>
<evidence type="ECO:0000313" key="5">
    <source>
        <dbReference type="WBParaSite" id="HPLM_0001556101-mRNA-1"/>
    </source>
</evidence>
<reference evidence="3 4" key="2">
    <citation type="submission" date="2018-11" db="EMBL/GenBank/DDBJ databases">
        <authorList>
            <consortium name="Pathogen Informatics"/>
        </authorList>
    </citation>
    <scope>NUCLEOTIDE SEQUENCE [LARGE SCALE GENOMIC DNA]</scope>
    <source>
        <strain evidence="3 4">MHpl1</strain>
    </source>
</reference>
<dbReference type="AlphaFoldDB" id="A0A0N4WV48"/>
<dbReference type="GO" id="GO:0043171">
    <property type="term" value="P:peptide catabolic process"/>
    <property type="evidence" value="ECO:0007669"/>
    <property type="project" value="TreeGrafter"/>
</dbReference>
<dbReference type="OrthoDB" id="7784541at2759"/>
<dbReference type="PANTHER" id="PTHR43690">
    <property type="entry name" value="NARDILYSIN"/>
    <property type="match status" value="1"/>
</dbReference>
<sequence length="153" mass="17725">MPQDEFDKQKTGLITRLLEKPKTLGARSRRFWNEIDCRQYDFDRNNSEVEVLKTVTKEDLLSYFDLKFTRNAPERRKIAVFVHGKGEQRDGMVEKSRAKREIAGKDKLEEVECMEQFRESLSLYGRPRPKMNLPPIGAEPLSSLAAGDAKAKY</sequence>
<dbReference type="InterPro" id="IPR050626">
    <property type="entry name" value="Peptidase_M16"/>
</dbReference>
<keyword evidence="4" id="KW-1185">Reference proteome</keyword>
<accession>A0A0N4WV48</accession>
<dbReference type="GO" id="GO:0005739">
    <property type="term" value="C:mitochondrion"/>
    <property type="evidence" value="ECO:0007669"/>
    <property type="project" value="TreeGrafter"/>
</dbReference>
<evidence type="ECO:0000313" key="4">
    <source>
        <dbReference type="Proteomes" id="UP000268014"/>
    </source>
</evidence>
<dbReference type="EMBL" id="UZAF01019027">
    <property type="protein sequence ID" value="VDO57024.1"/>
    <property type="molecule type" value="Genomic_DNA"/>
</dbReference>
<dbReference type="PANTHER" id="PTHR43690:SF18">
    <property type="entry name" value="INSULIN-DEGRADING ENZYME-RELATED"/>
    <property type="match status" value="1"/>
</dbReference>
<evidence type="ECO:0000313" key="3">
    <source>
        <dbReference type="EMBL" id="VDO57024.1"/>
    </source>
</evidence>
<dbReference type="InterPro" id="IPR011249">
    <property type="entry name" value="Metalloenz_LuxS/M16"/>
</dbReference>
<organism evidence="5">
    <name type="scientific">Haemonchus placei</name>
    <name type="common">Barber's pole worm</name>
    <dbReference type="NCBI Taxonomy" id="6290"/>
    <lineage>
        <taxon>Eukaryota</taxon>
        <taxon>Metazoa</taxon>
        <taxon>Ecdysozoa</taxon>
        <taxon>Nematoda</taxon>
        <taxon>Chromadorea</taxon>
        <taxon>Rhabditida</taxon>
        <taxon>Rhabditina</taxon>
        <taxon>Rhabditomorpha</taxon>
        <taxon>Strongyloidea</taxon>
        <taxon>Trichostrongylidae</taxon>
        <taxon>Haemonchus</taxon>
    </lineage>
</organism>
<name>A0A0N4WV48_HAEPC</name>
<evidence type="ECO:0000256" key="1">
    <source>
        <dbReference type="ARBA" id="ARBA00022723"/>
    </source>
</evidence>
<dbReference type="SUPFAM" id="SSF63411">
    <property type="entry name" value="LuxS/MPP-like metallohydrolase"/>
    <property type="match status" value="1"/>
</dbReference>
<dbReference type="GO" id="GO:0005829">
    <property type="term" value="C:cytosol"/>
    <property type="evidence" value="ECO:0007669"/>
    <property type="project" value="TreeGrafter"/>
</dbReference>
<dbReference type="Proteomes" id="UP000268014">
    <property type="component" value="Unassembled WGS sequence"/>
</dbReference>
<dbReference type="GO" id="GO:0051603">
    <property type="term" value="P:proteolysis involved in protein catabolic process"/>
    <property type="evidence" value="ECO:0007669"/>
    <property type="project" value="TreeGrafter"/>
</dbReference>
<feature type="region of interest" description="Disordered" evidence="2">
    <location>
        <begin position="127"/>
        <end position="153"/>
    </location>
</feature>
<dbReference type="GO" id="GO:0004222">
    <property type="term" value="F:metalloendopeptidase activity"/>
    <property type="evidence" value="ECO:0007669"/>
    <property type="project" value="TreeGrafter"/>
</dbReference>
<dbReference type="STRING" id="6290.A0A0N4WV48"/>
<evidence type="ECO:0000256" key="2">
    <source>
        <dbReference type="SAM" id="MobiDB-lite"/>
    </source>
</evidence>
<protein>
    <submittedName>
        <fullName evidence="5">DNA_pol_B_thumb domain-containing protein</fullName>
    </submittedName>
</protein>
<proteinExistence type="predicted"/>